<dbReference type="InterPro" id="IPR046341">
    <property type="entry name" value="SET_dom_sf"/>
</dbReference>
<dbReference type="Proteomes" id="UP001189624">
    <property type="component" value="Chromosome 4"/>
</dbReference>
<sequence>MTLSPFPSTPNPNPLLYCSPPCSVALSPLHYSSSERYLPSSAQSSHLRAALRLLRSRRPSPSPSARLAGLLSNRRILTSHQKPPLSDGDDDDDVTERIRLGAGAMAEAMSKQRAVPNDDAVLEEATVALCAVLTNAVEVHDNEGRALGIAVYDTTFSWINHSCSPNACYRFLLSSSSSSHSEEPHLRIAPHPQQMGSSGVCVSSNEYAKGCHCCLLHCLIRLPFEKLKTNECDFVQDNVEVLGYGPRLVVRSIKKIKKGEEVTVAYTDILQPKAMRQWELWSKYRFICCCERCSALPLSYADYALQEISVFSCDSTGSYSKFLKDMADRRLTECIDDVISEYLSVGDPESCCDKLEKILMQGLNEQLEDINGKSDYKFTLHPLNHHSLKAYTALASAYKVCASDLLSYDSEIDINRFKGFDMSRIGAAYSLLLAGATHHLFNSESSLIASVANFWIGAGESLLSLIRSSGWSKCFNLGLIVPNLNSAIKFKWSKCSLIDRIRACISNGQINSADFENVSNEFLCCVSDITQKVWGFLISDCHFLRSCQDPINFSWLKSTKNSSTMHVEGCVKNSYKTDMCYTHEPENSIYICEESTCTDGVECVLQLGVHCLAYGGLLGSICYGPHSHEVCRVQIVLDREENFVLYSHEES</sequence>
<dbReference type="PANTHER" id="PTHR47780">
    <property type="entry name" value="PROTEIN SET DOMAIN GROUP 41"/>
    <property type="match status" value="1"/>
</dbReference>
<accession>A0AA86SKL8</accession>
<evidence type="ECO:0008006" key="3">
    <source>
        <dbReference type="Google" id="ProtNLM"/>
    </source>
</evidence>
<dbReference type="AlphaFoldDB" id="A0AA86SKL8"/>
<name>A0AA86SKL8_9FABA</name>
<proteinExistence type="predicted"/>
<dbReference type="InterPro" id="IPR011990">
    <property type="entry name" value="TPR-like_helical_dom_sf"/>
</dbReference>
<organism evidence="1 2">
    <name type="scientific">Sphenostylis stenocarpa</name>
    <dbReference type="NCBI Taxonomy" id="92480"/>
    <lineage>
        <taxon>Eukaryota</taxon>
        <taxon>Viridiplantae</taxon>
        <taxon>Streptophyta</taxon>
        <taxon>Embryophyta</taxon>
        <taxon>Tracheophyta</taxon>
        <taxon>Spermatophyta</taxon>
        <taxon>Magnoliopsida</taxon>
        <taxon>eudicotyledons</taxon>
        <taxon>Gunneridae</taxon>
        <taxon>Pentapetalae</taxon>
        <taxon>rosids</taxon>
        <taxon>fabids</taxon>
        <taxon>Fabales</taxon>
        <taxon>Fabaceae</taxon>
        <taxon>Papilionoideae</taxon>
        <taxon>50 kb inversion clade</taxon>
        <taxon>NPAAA clade</taxon>
        <taxon>indigoferoid/millettioid clade</taxon>
        <taxon>Phaseoleae</taxon>
        <taxon>Sphenostylis</taxon>
    </lineage>
</organism>
<dbReference type="PANTHER" id="PTHR47780:SF1">
    <property type="entry name" value="PROTEIN SET DOMAIN GROUP 41"/>
    <property type="match status" value="1"/>
</dbReference>
<dbReference type="Gramene" id="rna-AYBTSS11_LOCUS15668">
    <property type="protein sequence ID" value="CAJ1953140.1"/>
    <property type="gene ID" value="gene-AYBTSS11_LOCUS15668"/>
</dbReference>
<reference evidence="1" key="1">
    <citation type="submission" date="2023-10" db="EMBL/GenBank/DDBJ databases">
        <authorList>
            <person name="Domelevo Entfellner J.-B."/>
        </authorList>
    </citation>
    <scope>NUCLEOTIDE SEQUENCE</scope>
</reference>
<dbReference type="CDD" id="cd20071">
    <property type="entry name" value="SET_SMYD"/>
    <property type="match status" value="1"/>
</dbReference>
<gene>
    <name evidence="1" type="ORF">AYBTSS11_LOCUS15668</name>
</gene>
<protein>
    <recommendedName>
        <fullName evidence="3">Protein SET DOMAIN GROUP 41</fullName>
    </recommendedName>
</protein>
<dbReference type="Gene3D" id="1.25.40.10">
    <property type="entry name" value="Tetratricopeptide repeat domain"/>
    <property type="match status" value="1"/>
</dbReference>
<dbReference type="SUPFAM" id="SSF82199">
    <property type="entry name" value="SET domain"/>
    <property type="match status" value="1"/>
</dbReference>
<evidence type="ECO:0000313" key="2">
    <source>
        <dbReference type="Proteomes" id="UP001189624"/>
    </source>
</evidence>
<evidence type="ECO:0000313" key="1">
    <source>
        <dbReference type="EMBL" id="CAJ1953140.1"/>
    </source>
</evidence>
<keyword evidence="2" id="KW-1185">Reference proteome</keyword>
<dbReference type="Gene3D" id="2.170.270.10">
    <property type="entry name" value="SET domain"/>
    <property type="match status" value="1"/>
</dbReference>
<dbReference type="EMBL" id="OY731401">
    <property type="protein sequence ID" value="CAJ1953140.1"/>
    <property type="molecule type" value="Genomic_DNA"/>
</dbReference>